<dbReference type="AlphaFoldDB" id="A0A4R6RAX4"/>
<dbReference type="Proteomes" id="UP000294547">
    <property type="component" value="Unassembled WGS sequence"/>
</dbReference>
<proteinExistence type="predicted"/>
<organism evidence="1 2">
    <name type="scientific">Oharaeibacter diazotrophicus</name>
    <dbReference type="NCBI Taxonomy" id="1920512"/>
    <lineage>
        <taxon>Bacteria</taxon>
        <taxon>Pseudomonadati</taxon>
        <taxon>Pseudomonadota</taxon>
        <taxon>Alphaproteobacteria</taxon>
        <taxon>Hyphomicrobiales</taxon>
        <taxon>Pleomorphomonadaceae</taxon>
        <taxon>Oharaeibacter</taxon>
    </lineage>
</organism>
<dbReference type="InterPro" id="IPR025459">
    <property type="entry name" value="DUF4279"/>
</dbReference>
<gene>
    <name evidence="1" type="ORF">EDD54_3041</name>
</gene>
<evidence type="ECO:0000313" key="1">
    <source>
        <dbReference type="EMBL" id="TDP83085.1"/>
    </source>
</evidence>
<comment type="caution">
    <text evidence="1">The sequence shown here is derived from an EMBL/GenBank/DDBJ whole genome shotgun (WGS) entry which is preliminary data.</text>
</comment>
<keyword evidence="2" id="KW-1185">Reference proteome</keyword>
<name>A0A4R6RAX4_9HYPH</name>
<dbReference type="RefSeq" id="WP_165644585.1">
    <property type="nucleotide sequence ID" value="NZ_BSPM01000009.1"/>
</dbReference>
<dbReference type="Pfam" id="PF14106">
    <property type="entry name" value="DUF4279"/>
    <property type="match status" value="1"/>
</dbReference>
<protein>
    <submittedName>
        <fullName evidence="1">Uncharacterized protein DUF4279</fullName>
    </submittedName>
</protein>
<dbReference type="EMBL" id="SNXY01000009">
    <property type="protein sequence ID" value="TDP83085.1"/>
    <property type="molecule type" value="Genomic_DNA"/>
</dbReference>
<evidence type="ECO:0000313" key="2">
    <source>
        <dbReference type="Proteomes" id="UP000294547"/>
    </source>
</evidence>
<accession>A0A4R6RAX4</accession>
<sequence>MLALVITGFEADPSRITEILGVEPTYTSRAGEPSRTGRPHRKSQWRLSVDDRMDTYEDHERFLDILLSRISGRGARFATMREVVRPESVHIYGGLYVDTEFQNAIGLTVEQMATLVECRIEWGVDIFDRTSDTG</sequence>
<reference evidence="1 2" key="1">
    <citation type="submission" date="2019-03" db="EMBL/GenBank/DDBJ databases">
        <title>Genomic Encyclopedia of Type Strains, Phase IV (KMG-IV): sequencing the most valuable type-strain genomes for metagenomic binning, comparative biology and taxonomic classification.</title>
        <authorList>
            <person name="Goeker M."/>
        </authorList>
    </citation>
    <scope>NUCLEOTIDE SEQUENCE [LARGE SCALE GENOMIC DNA]</scope>
    <source>
        <strain evidence="1 2">DSM 102969</strain>
    </source>
</reference>